<dbReference type="GO" id="GO:0032259">
    <property type="term" value="P:methylation"/>
    <property type="evidence" value="ECO:0007669"/>
    <property type="project" value="UniProtKB-KW"/>
</dbReference>
<dbReference type="RefSeq" id="WP_048201862.1">
    <property type="nucleotide sequence ID" value="NZ_CP009149.1"/>
</dbReference>
<dbReference type="SUPFAM" id="SSF89562">
    <property type="entry name" value="RraA-like"/>
    <property type="match status" value="1"/>
</dbReference>
<dbReference type="Proteomes" id="UP000028781">
    <property type="component" value="Chromosome"/>
</dbReference>
<sequence>MNILKNFSVPNLCDAGAKPLKGIKPILENQKIVFGEAITVKISYNDWGTLIKAISFAKNKFIVAEVVGEGKYETAVWGGLASLNAKIKGVRGVVIDGCVRDVEDIKALKFPVFAKNFCPNAGKPLNLGEINVAVNCGGVVVEPGDIVVGDYNGVAVIKKSSLQEVIENAKNIKEKERKIKERILRGQDLRDILNLE</sequence>
<dbReference type="STRING" id="1301915.JH146_0865"/>
<keyword evidence="1" id="KW-0489">Methyltransferase</keyword>
<dbReference type="GeneID" id="24891472"/>
<dbReference type="CDD" id="cd16841">
    <property type="entry name" value="RraA_family"/>
    <property type="match status" value="1"/>
</dbReference>
<organism evidence="1 2">
    <name type="scientific">Methanocaldococcus bathoardescens</name>
    <dbReference type="NCBI Taxonomy" id="1301915"/>
    <lineage>
        <taxon>Archaea</taxon>
        <taxon>Methanobacteriati</taxon>
        <taxon>Methanobacteriota</taxon>
        <taxon>Methanomada group</taxon>
        <taxon>Methanococci</taxon>
        <taxon>Methanococcales</taxon>
        <taxon>Methanocaldococcaceae</taxon>
        <taxon>Methanocaldococcus</taxon>
    </lineage>
</organism>
<dbReference type="AlphaFoldDB" id="A0A076LBF8"/>
<evidence type="ECO:0000313" key="1">
    <source>
        <dbReference type="EMBL" id="AIJ05710.1"/>
    </source>
</evidence>
<protein>
    <submittedName>
        <fullName evidence="1">Dimethylmenaquinone methyltransferase</fullName>
    </submittedName>
</protein>
<dbReference type="PANTHER" id="PTHR33254:SF4">
    <property type="entry name" value="4-HYDROXY-4-METHYL-2-OXOGLUTARATE ALDOLASE 3-RELATED"/>
    <property type="match status" value="1"/>
</dbReference>
<reference evidence="1 2" key="1">
    <citation type="journal article" date="2015" name="Int. J. Syst. Evol. Microbiol.">
        <title>M ethanocaldococcus bathoardescens sp. nov., a hyperthermophilic methanogen isolated from a volcanically active deep-sea hydrothermal vent.</title>
        <authorList>
            <person name="Stewart L.C."/>
            <person name="Jung J.H."/>
            <person name="Kim Y.T."/>
            <person name="Kwon S.W."/>
            <person name="Park C.S."/>
            <person name="Holden J.F."/>
        </authorList>
    </citation>
    <scope>NUCLEOTIDE SEQUENCE [LARGE SCALE GENOMIC DNA]</scope>
    <source>
        <strain evidence="1 2">JH146</strain>
    </source>
</reference>
<dbReference type="InterPro" id="IPR005493">
    <property type="entry name" value="RraA/RraA-like"/>
</dbReference>
<name>A0A076LBF8_9EURY</name>
<keyword evidence="1" id="KW-0808">Transferase</keyword>
<dbReference type="Gene3D" id="3.50.30.40">
    <property type="entry name" value="Ribonuclease E inhibitor RraA/RraA-like"/>
    <property type="match status" value="1"/>
</dbReference>
<keyword evidence="2" id="KW-1185">Reference proteome</keyword>
<dbReference type="KEGG" id="mjh:JH146_0865"/>
<proteinExistence type="predicted"/>
<accession>A0A076LBF8</accession>
<evidence type="ECO:0000313" key="2">
    <source>
        <dbReference type="Proteomes" id="UP000028781"/>
    </source>
</evidence>
<dbReference type="GO" id="GO:0008168">
    <property type="term" value="F:methyltransferase activity"/>
    <property type="evidence" value="ECO:0007669"/>
    <property type="project" value="UniProtKB-KW"/>
</dbReference>
<dbReference type="GO" id="GO:0047443">
    <property type="term" value="F:4-hydroxy-4-methyl-2-oxoglutarate aldolase activity"/>
    <property type="evidence" value="ECO:0007669"/>
    <property type="project" value="TreeGrafter"/>
</dbReference>
<dbReference type="HOGENOM" id="CLU_072626_3_1_2"/>
<dbReference type="InterPro" id="IPR036704">
    <property type="entry name" value="RraA/RraA-like_sf"/>
</dbReference>
<gene>
    <name evidence="1" type="ORF">JH146_0865</name>
</gene>
<dbReference type="OrthoDB" id="15246at2157"/>
<dbReference type="PANTHER" id="PTHR33254">
    <property type="entry name" value="4-HYDROXY-4-METHYL-2-OXOGLUTARATE ALDOLASE 3-RELATED"/>
    <property type="match status" value="1"/>
</dbReference>
<dbReference type="EMBL" id="CP009149">
    <property type="protein sequence ID" value="AIJ05710.1"/>
    <property type="molecule type" value="Genomic_DNA"/>
</dbReference>
<dbReference type="Pfam" id="PF03737">
    <property type="entry name" value="RraA-like"/>
    <property type="match status" value="1"/>
</dbReference>
<dbReference type="GO" id="GO:0008948">
    <property type="term" value="F:oxaloacetate decarboxylase activity"/>
    <property type="evidence" value="ECO:0007669"/>
    <property type="project" value="TreeGrafter"/>
</dbReference>